<gene>
    <name evidence="1" type="ORF">BC351_04470</name>
</gene>
<comment type="caution">
    <text evidence="1">The sequence shown here is derived from an EMBL/GenBank/DDBJ whole genome shotgun (WGS) entry which is preliminary data.</text>
</comment>
<dbReference type="Gene3D" id="3.40.50.1980">
    <property type="entry name" value="Nitrogenase molybdenum iron protein domain"/>
    <property type="match status" value="1"/>
</dbReference>
<dbReference type="AlphaFoldDB" id="A0A1V4HKV7"/>
<protein>
    <submittedName>
        <fullName evidence="1">Uncharacterized protein</fullName>
    </submittedName>
</protein>
<organism evidence="1 2">
    <name type="scientific">Paenibacillus ferrarius</name>
    <dbReference type="NCBI Taxonomy" id="1469647"/>
    <lineage>
        <taxon>Bacteria</taxon>
        <taxon>Bacillati</taxon>
        <taxon>Bacillota</taxon>
        <taxon>Bacilli</taxon>
        <taxon>Bacillales</taxon>
        <taxon>Paenibacillaceae</taxon>
        <taxon>Paenibacillus</taxon>
    </lineage>
</organism>
<keyword evidence="2" id="KW-1185">Reference proteome</keyword>
<evidence type="ECO:0000313" key="2">
    <source>
        <dbReference type="Proteomes" id="UP000190626"/>
    </source>
</evidence>
<dbReference type="EMBL" id="MBTG01000012">
    <property type="protein sequence ID" value="OPH57768.1"/>
    <property type="molecule type" value="Genomic_DNA"/>
</dbReference>
<name>A0A1V4HKV7_9BACL</name>
<accession>A0A1V4HKV7</accession>
<sequence>MILCSLYQENHQVSPLLRKINNSFRQLRLIATVVGKSAKAEKWIKDYKTKAKALCVRELM</sequence>
<proteinExistence type="predicted"/>
<reference evidence="2" key="1">
    <citation type="submission" date="2016-07" db="EMBL/GenBank/DDBJ databases">
        <authorList>
            <person name="Florea S."/>
            <person name="Webb J.S."/>
            <person name="Jaromczyk J."/>
            <person name="Schardl C.L."/>
        </authorList>
    </citation>
    <scope>NUCLEOTIDE SEQUENCE [LARGE SCALE GENOMIC DNA]</scope>
    <source>
        <strain evidence="2">CY1</strain>
    </source>
</reference>
<dbReference type="SUPFAM" id="SSF53807">
    <property type="entry name" value="Helical backbone' metal receptor"/>
    <property type="match status" value="1"/>
</dbReference>
<dbReference type="Proteomes" id="UP000190626">
    <property type="component" value="Unassembled WGS sequence"/>
</dbReference>
<evidence type="ECO:0000313" key="1">
    <source>
        <dbReference type="EMBL" id="OPH57768.1"/>
    </source>
</evidence>